<dbReference type="InterPro" id="IPR029050">
    <property type="entry name" value="Immunoprotect_excell_Ig-like"/>
</dbReference>
<evidence type="ECO:0000256" key="2">
    <source>
        <dbReference type="SAM" id="SignalP"/>
    </source>
</evidence>
<dbReference type="AlphaFoldDB" id="A0A7I9VUY6"/>
<evidence type="ECO:0000313" key="4">
    <source>
        <dbReference type="Proteomes" id="UP000465302"/>
    </source>
</evidence>
<organism evidence="3 4">
    <name type="scientific">Mycolicibacterium agri</name>
    <name type="common">Mycobacterium agri</name>
    <dbReference type="NCBI Taxonomy" id="36811"/>
    <lineage>
        <taxon>Bacteria</taxon>
        <taxon>Bacillati</taxon>
        <taxon>Actinomycetota</taxon>
        <taxon>Actinomycetes</taxon>
        <taxon>Mycobacteriales</taxon>
        <taxon>Mycobacteriaceae</taxon>
        <taxon>Mycolicibacterium</taxon>
    </lineage>
</organism>
<reference evidence="3 4" key="1">
    <citation type="journal article" date="2019" name="Emerg. Microbes Infect.">
        <title>Comprehensive subspecies identification of 175 nontuberculous mycobacteria species based on 7547 genomic profiles.</title>
        <authorList>
            <person name="Matsumoto Y."/>
            <person name="Kinjo T."/>
            <person name="Motooka D."/>
            <person name="Nabeya D."/>
            <person name="Jung N."/>
            <person name="Uechi K."/>
            <person name="Horii T."/>
            <person name="Iida T."/>
            <person name="Fujita J."/>
            <person name="Nakamura S."/>
        </authorList>
    </citation>
    <scope>NUCLEOTIDE SEQUENCE [LARGE SCALE GENOMIC DNA]</scope>
    <source>
        <strain evidence="3 4">JCM 6377</strain>
    </source>
</reference>
<feature type="signal peptide" evidence="2">
    <location>
        <begin position="1"/>
        <end position="24"/>
    </location>
</feature>
<evidence type="ECO:0000256" key="1">
    <source>
        <dbReference type="ARBA" id="ARBA00022729"/>
    </source>
</evidence>
<keyword evidence="1 2" id="KW-0732">Signal</keyword>
<comment type="caution">
    <text evidence="3">The sequence shown here is derived from an EMBL/GenBank/DDBJ whole genome shotgun (WGS) entry which is preliminary data.</text>
</comment>
<gene>
    <name evidence="3" type="ORF">MAGR_03890</name>
</gene>
<dbReference type="Proteomes" id="UP000465302">
    <property type="component" value="Unassembled WGS sequence"/>
</dbReference>
<sequence>MKAPNTGMRPALAAAAAVLTIAAAALVWQNLPTPTDVLGPFDVHGDAGETVTGRGVSATVDGVRIASTVNGVAPAGVWVVVDAAFEGTHTTELPHSALIVGPNTYSPSEAFTLDLLLGEVSPGITQRGSLVFDVARDLVEPGATAPMTLNIWVGDGRMDSRLSIRLPMEGSRFSRVDAVTLDKPEVSASP</sequence>
<protein>
    <recommendedName>
        <fullName evidence="5">DUF4352 domain-containing protein</fullName>
    </recommendedName>
</protein>
<dbReference type="RefSeq" id="WP_234816345.1">
    <property type="nucleotide sequence ID" value="NZ_BLKS01000001.1"/>
</dbReference>
<feature type="chain" id="PRO_5029646703" description="DUF4352 domain-containing protein" evidence="2">
    <location>
        <begin position="25"/>
        <end position="190"/>
    </location>
</feature>
<name>A0A7I9VUY6_MYCAG</name>
<evidence type="ECO:0000313" key="3">
    <source>
        <dbReference type="EMBL" id="GFG48948.1"/>
    </source>
</evidence>
<proteinExistence type="predicted"/>
<evidence type="ECO:0008006" key="5">
    <source>
        <dbReference type="Google" id="ProtNLM"/>
    </source>
</evidence>
<accession>A0A7I9VUY6</accession>
<dbReference type="EMBL" id="BLKS01000001">
    <property type="protein sequence ID" value="GFG48948.1"/>
    <property type="molecule type" value="Genomic_DNA"/>
</dbReference>
<dbReference type="Gene3D" id="2.60.40.1240">
    <property type="match status" value="1"/>
</dbReference>